<dbReference type="AlphaFoldDB" id="A0A415C3F4"/>
<dbReference type="Proteomes" id="UP000283727">
    <property type="component" value="Unassembled WGS sequence"/>
</dbReference>
<accession>A0A415C3F4</accession>
<reference evidence="1 2" key="1">
    <citation type="submission" date="2018-08" db="EMBL/GenBank/DDBJ databases">
        <title>A genome reference for cultivated species of the human gut microbiota.</title>
        <authorList>
            <person name="Zou Y."/>
            <person name="Xue W."/>
            <person name="Luo G."/>
        </authorList>
    </citation>
    <scope>NUCLEOTIDE SEQUENCE [LARGE SCALE GENOMIC DNA]</scope>
    <source>
        <strain evidence="1 2">AM12-10</strain>
    </source>
</reference>
<evidence type="ECO:0000313" key="1">
    <source>
        <dbReference type="EMBL" id="RHJ22095.1"/>
    </source>
</evidence>
<gene>
    <name evidence="1" type="ORF">DW137_09750</name>
</gene>
<name>A0A415C3F4_BIFBI</name>
<comment type="caution">
    <text evidence="1">The sequence shown here is derived from an EMBL/GenBank/DDBJ whole genome shotgun (WGS) entry which is preliminary data.</text>
</comment>
<dbReference type="EMBL" id="QRLR01000006">
    <property type="protein sequence ID" value="RHJ22095.1"/>
    <property type="molecule type" value="Genomic_DNA"/>
</dbReference>
<protein>
    <submittedName>
        <fullName evidence="1">Uncharacterized protein</fullName>
    </submittedName>
</protein>
<proteinExistence type="predicted"/>
<evidence type="ECO:0000313" key="2">
    <source>
        <dbReference type="Proteomes" id="UP000283727"/>
    </source>
</evidence>
<organism evidence="1 2">
    <name type="scientific">Bifidobacterium bifidum</name>
    <dbReference type="NCBI Taxonomy" id="1681"/>
    <lineage>
        <taxon>Bacteria</taxon>
        <taxon>Bacillati</taxon>
        <taxon>Actinomycetota</taxon>
        <taxon>Actinomycetes</taxon>
        <taxon>Bifidobacteriales</taxon>
        <taxon>Bifidobacteriaceae</taxon>
        <taxon>Bifidobacterium</taxon>
    </lineage>
</organism>
<sequence>MMRRQRKLRLTPSWLPVIRDHLVEDGRQRAALAKTGGLLPVGELVDSMYGELDGLEAASLWWVNSDMCKVVEAQFRSGELPEPPEYPTTNGFVVYEDGVSCITNLGTMLVNAVAWEATAGRIGLRLYTSDPDTVRRTVLDKRLPICPMDVEVVPTALGVVLDVTMALMREPRVSAVKPCVWRTERDGPRPVSMERQSAKVKMIVLRPGPRSQSSEWAPRSRRRCEYRYFVRGFWRNQAYGPAHSKRRRQWVAPFVRGPEDGPLVIKEAVSVWTHQ</sequence>